<feature type="region of interest" description="Disordered" evidence="9">
    <location>
        <begin position="476"/>
        <end position="500"/>
    </location>
</feature>
<feature type="compositionally biased region" description="Polar residues" evidence="9">
    <location>
        <begin position="544"/>
        <end position="556"/>
    </location>
</feature>
<dbReference type="PROSITE" id="PS00108">
    <property type="entry name" value="PROTEIN_KINASE_ST"/>
    <property type="match status" value="1"/>
</dbReference>
<dbReference type="InterPro" id="IPR000719">
    <property type="entry name" value="Prot_kinase_dom"/>
</dbReference>
<dbReference type="EMBL" id="CAWUON010000011">
    <property type="protein sequence ID" value="CAK7265374.1"/>
    <property type="molecule type" value="Genomic_DNA"/>
</dbReference>
<feature type="compositionally biased region" description="Polar residues" evidence="9">
    <location>
        <begin position="1023"/>
        <end position="1054"/>
    </location>
</feature>
<keyword evidence="6" id="KW-0067">ATP-binding</keyword>
<feature type="compositionally biased region" description="Low complexity" evidence="9">
    <location>
        <begin position="822"/>
        <end position="831"/>
    </location>
</feature>
<accession>A0ABP0DAX4</accession>
<feature type="compositionally biased region" description="Low complexity" evidence="9">
    <location>
        <begin position="25"/>
        <end position="37"/>
    </location>
</feature>
<evidence type="ECO:0000256" key="5">
    <source>
        <dbReference type="ARBA" id="ARBA00022777"/>
    </source>
</evidence>
<evidence type="ECO:0000256" key="2">
    <source>
        <dbReference type="ARBA" id="ARBA00022527"/>
    </source>
</evidence>
<evidence type="ECO:0000256" key="3">
    <source>
        <dbReference type="ARBA" id="ARBA00022679"/>
    </source>
</evidence>
<feature type="compositionally biased region" description="Low complexity" evidence="9">
    <location>
        <begin position="614"/>
        <end position="623"/>
    </location>
</feature>
<evidence type="ECO:0000256" key="4">
    <source>
        <dbReference type="ARBA" id="ARBA00022741"/>
    </source>
</evidence>
<keyword evidence="5 11" id="KW-0418">Kinase</keyword>
<dbReference type="Pfam" id="PF00069">
    <property type="entry name" value="Pkinase"/>
    <property type="match status" value="1"/>
</dbReference>
<dbReference type="SUPFAM" id="SSF56112">
    <property type="entry name" value="Protein kinase-like (PK-like)"/>
    <property type="match status" value="1"/>
</dbReference>
<comment type="catalytic activity">
    <reaction evidence="7">
        <text>L-threonyl-[protein] + ATP = O-phospho-L-threonyl-[protein] + ADP + H(+)</text>
        <dbReference type="Rhea" id="RHEA:46608"/>
        <dbReference type="Rhea" id="RHEA-COMP:11060"/>
        <dbReference type="Rhea" id="RHEA-COMP:11605"/>
        <dbReference type="ChEBI" id="CHEBI:15378"/>
        <dbReference type="ChEBI" id="CHEBI:30013"/>
        <dbReference type="ChEBI" id="CHEBI:30616"/>
        <dbReference type="ChEBI" id="CHEBI:61977"/>
        <dbReference type="ChEBI" id="CHEBI:456216"/>
        <dbReference type="EC" id="2.7.11.1"/>
    </reaction>
</comment>
<reference evidence="11 12" key="1">
    <citation type="submission" date="2024-01" db="EMBL/GenBank/DDBJ databases">
        <authorList>
            <person name="Allen C."/>
            <person name="Tagirdzhanova G."/>
        </authorList>
    </citation>
    <scope>NUCLEOTIDE SEQUENCE [LARGE SCALE GENOMIC DNA]</scope>
    <source>
        <strain evidence="11 12">CBS 119000</strain>
    </source>
</reference>
<dbReference type="InterPro" id="IPR011009">
    <property type="entry name" value="Kinase-like_dom_sf"/>
</dbReference>
<evidence type="ECO:0000256" key="9">
    <source>
        <dbReference type="SAM" id="MobiDB-lite"/>
    </source>
</evidence>
<comment type="catalytic activity">
    <reaction evidence="8">
        <text>L-seryl-[protein] + ATP = O-phospho-L-seryl-[protein] + ADP + H(+)</text>
        <dbReference type="Rhea" id="RHEA:17989"/>
        <dbReference type="Rhea" id="RHEA-COMP:9863"/>
        <dbReference type="Rhea" id="RHEA-COMP:11604"/>
        <dbReference type="ChEBI" id="CHEBI:15378"/>
        <dbReference type="ChEBI" id="CHEBI:29999"/>
        <dbReference type="ChEBI" id="CHEBI:30616"/>
        <dbReference type="ChEBI" id="CHEBI:83421"/>
        <dbReference type="ChEBI" id="CHEBI:456216"/>
        <dbReference type="EC" id="2.7.11.1"/>
    </reaction>
</comment>
<keyword evidence="12" id="KW-1185">Reference proteome</keyword>
<evidence type="ECO:0000259" key="10">
    <source>
        <dbReference type="PROSITE" id="PS50011"/>
    </source>
</evidence>
<dbReference type="EC" id="2.7.11.1" evidence="1"/>
<sequence>MASHGQALPARPGQYRPQMPPPQYHVPQQHAHQQQQQQAIVAAVVPQGTFAPGTKIQVGSHRVVIQKYLSEGGFAHVYLVKLPSPIDGTDLAVLKRVAVPDKEALRSMRTEVETMKRLKGHRAIVTYFDSHASEMRGGGYEVFLLMEYCDGGGLMDFMNTRLQHRLTEPEILNIFSDVAEGVACMHYLKPPLLHRDLKVENVLISKGSSGKSGGNSQRRRFKLCDFGSAAPPKAAPVSVVECRLLDEDVQKHTTLQYRSPEMIDVYRRQPIDEKSDIWALGVLLYKLCYYTTPFEDQSSQLAILNASYRFPSHPVFSDRLKMLIASMLRENMDARPNIYQVLKEACAMQGKDAPVKDIYSGRAQSETRERTSTAASEKPLAAAPAVGAVYAPTAKQQQAIPDIVPMRRGRITTTPAGQVSATKPAPSPAPVTKGDPFAALDSKAAVQNTDELSSRFPTLDQFSILHDQGAQFSFEGAQGGATTSVPTSPEQQKSKDLSQRVAERLADDAFASVPAAAKATPQADAAATTAALAASRKLPDMGISKSSSDPIRSTNLRKPGIEAVSGRHAKPAVPSPQNASEPSRASTIISSTPELQAISAQRQQSGVASPAPRPMMVSTGTMTSPPPSPPLPSSSADNSSRSQYKVFRFPPTDLQARSSSLSRKQFPESSAGGAVSAVGPNPSPSPQLRLQTQAAHVRAASGSRQSLEGGRPPIDLTDASGSSLPTQPRSTSTHLESSLDYLRESEDGAGHRRSIDGRPARSPGELLTKYDSSDFATASMSGQANTSSSNWDDAHPRQSIDTNLDYLRSVEEPENRRDRSNSKPASSKRSSMTALSGTKNILAGKFGDAFKRFESRAGSSNSNTAAVLSPSRTPSPLKQIDRLNHADDQSPSKDEYEDGGLDKNMLPEITDDMSPEVRRDIERRRLSMEDRRVAAAGVEYRQRIGRVDTGSTISRTPTGSLPGISNSNSAPPSIPLPKTMPKTIGGVSRAVSIQNRVQNLLNEAQSSTPVVHTSQGYGHFTDDSNVSGGHTLDSSAQSITAPSATVGSASSVGRSSFDERSEMRRKPEPGSRTDVQRNVPTPKPTTKPKPLHLNKPLPLIGKSQSSEASARPGSPALDRPPSRPLNARGTLPDKGGASSSQTMLMAADLPNQPVLEGMSLQDRDDYIRDFTRRFPSLTTIEMVEQDLVAKDGRGR</sequence>
<dbReference type="Gene3D" id="1.10.510.10">
    <property type="entry name" value="Transferase(Phosphotransferase) domain 1"/>
    <property type="match status" value="1"/>
</dbReference>
<feature type="compositionally biased region" description="Basic and acidic residues" evidence="9">
    <location>
        <begin position="808"/>
        <end position="821"/>
    </location>
</feature>
<feature type="compositionally biased region" description="Low complexity" evidence="9">
    <location>
        <begin position="962"/>
        <end position="971"/>
    </location>
</feature>
<feature type="compositionally biased region" description="Polar residues" evidence="9">
    <location>
        <begin position="949"/>
        <end position="959"/>
    </location>
</feature>
<evidence type="ECO:0000256" key="8">
    <source>
        <dbReference type="ARBA" id="ARBA00048679"/>
    </source>
</evidence>
<evidence type="ECO:0000313" key="12">
    <source>
        <dbReference type="Proteomes" id="UP001642502"/>
    </source>
</evidence>
<name>A0ABP0DAX4_9PEZI</name>
<dbReference type="PROSITE" id="PS50011">
    <property type="entry name" value="PROTEIN_KINASE_DOM"/>
    <property type="match status" value="1"/>
</dbReference>
<proteinExistence type="predicted"/>
<protein>
    <recommendedName>
        <fullName evidence="1">non-specific serine/threonine protein kinase</fullName>
        <ecNumber evidence="1">2.7.11.1</ecNumber>
    </recommendedName>
</protein>
<feature type="region of interest" description="Disordered" evidence="9">
    <location>
        <begin position="1004"/>
        <end position="1140"/>
    </location>
</feature>
<dbReference type="CDD" id="cd14037">
    <property type="entry name" value="STKc_NAK_like"/>
    <property type="match status" value="1"/>
</dbReference>
<feature type="region of interest" description="Disordered" evidence="9">
    <location>
        <begin position="856"/>
        <end position="908"/>
    </location>
</feature>
<feature type="compositionally biased region" description="Polar residues" evidence="9">
    <location>
        <begin position="480"/>
        <end position="491"/>
    </location>
</feature>
<keyword evidence="3 11" id="KW-0808">Transferase</keyword>
<evidence type="ECO:0000256" key="1">
    <source>
        <dbReference type="ARBA" id="ARBA00012513"/>
    </source>
</evidence>
<feature type="compositionally biased region" description="Basic and acidic residues" evidence="9">
    <location>
        <begin position="1056"/>
        <end position="1075"/>
    </location>
</feature>
<evidence type="ECO:0000256" key="7">
    <source>
        <dbReference type="ARBA" id="ARBA00047899"/>
    </source>
</evidence>
<feature type="region of interest" description="Disordered" evidence="9">
    <location>
        <begin position="540"/>
        <end position="836"/>
    </location>
</feature>
<dbReference type="PANTHER" id="PTHR22967">
    <property type="entry name" value="SERINE/THREONINE PROTEIN KINASE"/>
    <property type="match status" value="1"/>
</dbReference>
<keyword evidence="4" id="KW-0547">Nucleotide-binding</keyword>
<evidence type="ECO:0000313" key="11">
    <source>
        <dbReference type="EMBL" id="CAK7265374.1"/>
    </source>
</evidence>
<feature type="region of interest" description="Disordered" evidence="9">
    <location>
        <begin position="359"/>
        <end position="378"/>
    </location>
</feature>
<feature type="compositionally biased region" description="Polar residues" evidence="9">
    <location>
        <begin position="857"/>
        <end position="876"/>
    </location>
</feature>
<feature type="region of interest" description="Disordered" evidence="9">
    <location>
        <begin position="949"/>
        <end position="978"/>
    </location>
</feature>
<feature type="compositionally biased region" description="Polar residues" evidence="9">
    <location>
        <begin position="575"/>
        <end position="607"/>
    </location>
</feature>
<feature type="region of interest" description="Disordered" evidence="9">
    <location>
        <begin position="1"/>
        <end position="37"/>
    </location>
</feature>
<comment type="caution">
    <text evidence="11">The sequence shown here is derived from an EMBL/GenBank/DDBJ whole genome shotgun (WGS) entry which is preliminary data.</text>
</comment>
<feature type="compositionally biased region" description="Basic and acidic residues" evidence="9">
    <location>
        <begin position="741"/>
        <end position="759"/>
    </location>
</feature>
<feature type="domain" description="Protein kinase" evidence="10">
    <location>
        <begin position="63"/>
        <end position="347"/>
    </location>
</feature>
<dbReference type="SMART" id="SM00220">
    <property type="entry name" value="S_TKc"/>
    <property type="match status" value="1"/>
</dbReference>
<feature type="compositionally biased region" description="Polar residues" evidence="9">
    <location>
        <begin position="719"/>
        <end position="736"/>
    </location>
</feature>
<organism evidence="11 12">
    <name type="scientific">Sporothrix epigloea</name>
    <dbReference type="NCBI Taxonomy" id="1892477"/>
    <lineage>
        <taxon>Eukaryota</taxon>
        <taxon>Fungi</taxon>
        <taxon>Dikarya</taxon>
        <taxon>Ascomycota</taxon>
        <taxon>Pezizomycotina</taxon>
        <taxon>Sordariomycetes</taxon>
        <taxon>Sordariomycetidae</taxon>
        <taxon>Ophiostomatales</taxon>
        <taxon>Ophiostomataceae</taxon>
        <taxon>Sporothrix</taxon>
    </lineage>
</organism>
<feature type="compositionally biased region" description="Low complexity" evidence="9">
    <location>
        <begin position="633"/>
        <end position="642"/>
    </location>
</feature>
<feature type="compositionally biased region" description="Basic and acidic residues" evidence="9">
    <location>
        <begin position="879"/>
        <end position="894"/>
    </location>
</feature>
<keyword evidence="2 11" id="KW-0723">Serine/threonine-protein kinase</keyword>
<feature type="compositionally biased region" description="Polar residues" evidence="9">
    <location>
        <begin position="774"/>
        <end position="791"/>
    </location>
</feature>
<dbReference type="InterPro" id="IPR008271">
    <property type="entry name" value="Ser/Thr_kinase_AS"/>
</dbReference>
<dbReference type="GO" id="GO:0004674">
    <property type="term" value="F:protein serine/threonine kinase activity"/>
    <property type="evidence" value="ECO:0007669"/>
    <property type="project" value="UniProtKB-KW"/>
</dbReference>
<dbReference type="Proteomes" id="UP001642502">
    <property type="component" value="Unassembled WGS sequence"/>
</dbReference>
<dbReference type="PANTHER" id="PTHR22967:SF57">
    <property type="entry name" value="AUXILIN, ISOFORM A-RELATED"/>
    <property type="match status" value="1"/>
</dbReference>
<feature type="compositionally biased region" description="Polar residues" evidence="9">
    <location>
        <begin position="1004"/>
        <end position="1016"/>
    </location>
</feature>
<feature type="region of interest" description="Disordered" evidence="9">
    <location>
        <begin position="414"/>
        <end position="434"/>
    </location>
</feature>
<evidence type="ECO:0000256" key="6">
    <source>
        <dbReference type="ARBA" id="ARBA00022840"/>
    </source>
</evidence>
<gene>
    <name evidence="11" type="primary">AKL1</name>
    <name evidence="11" type="ORF">SEPCBS119000_001479</name>
</gene>